<sequence>MMAYSVGAVPLFNLFLDKESAPVRMISIGGYDWVEFARVLKSVNSIIKDRIHYVAEPLIWQMNGDEGEFWRCVSGASL</sequence>
<organism evidence="1 2">
    <name type="scientific">Vibrio aerogenes CECT 7868</name>
    <dbReference type="NCBI Taxonomy" id="1216006"/>
    <lineage>
        <taxon>Bacteria</taxon>
        <taxon>Pseudomonadati</taxon>
        <taxon>Pseudomonadota</taxon>
        <taxon>Gammaproteobacteria</taxon>
        <taxon>Vibrionales</taxon>
        <taxon>Vibrionaceae</taxon>
        <taxon>Vibrio</taxon>
    </lineage>
</organism>
<accession>A0A1M6F3V5</accession>
<dbReference type="Proteomes" id="UP000184608">
    <property type="component" value="Unassembled WGS sequence"/>
</dbReference>
<evidence type="ECO:0000313" key="1">
    <source>
        <dbReference type="EMBL" id="SHI92343.1"/>
    </source>
</evidence>
<dbReference type="AlphaFoldDB" id="A0A1M6F3V5"/>
<name>A0A1M6F3V5_9VIBR</name>
<dbReference type="EMBL" id="FQXZ01000060">
    <property type="protein sequence ID" value="SHI92343.1"/>
    <property type="molecule type" value="Genomic_DNA"/>
</dbReference>
<reference evidence="1 2" key="1">
    <citation type="submission" date="2016-11" db="EMBL/GenBank/DDBJ databases">
        <authorList>
            <person name="Jaros S."/>
            <person name="Januszkiewicz K."/>
            <person name="Wedrychowicz H."/>
        </authorList>
    </citation>
    <scope>NUCLEOTIDE SEQUENCE [LARGE SCALE GENOMIC DNA]</scope>
    <source>
        <strain evidence="1 2">CECT 7868</strain>
    </source>
</reference>
<dbReference type="RefSeq" id="WP_245796982.1">
    <property type="nucleotide sequence ID" value="NZ_FQXZ01000060.1"/>
</dbReference>
<proteinExistence type="predicted"/>
<protein>
    <submittedName>
        <fullName evidence="1">Uncharacterized protein</fullName>
    </submittedName>
</protein>
<gene>
    <name evidence="1" type="ORF">VA7868_04573</name>
</gene>
<evidence type="ECO:0000313" key="2">
    <source>
        <dbReference type="Proteomes" id="UP000184608"/>
    </source>
</evidence>
<keyword evidence="2" id="KW-1185">Reference proteome</keyword>